<evidence type="ECO:0000313" key="2">
    <source>
        <dbReference type="Proteomes" id="UP000342300"/>
    </source>
</evidence>
<dbReference type="Proteomes" id="UP000342300">
    <property type="component" value="Unassembled WGS sequence"/>
</dbReference>
<name>A0A6A7RUT4_9PROT</name>
<evidence type="ECO:0000313" key="1">
    <source>
        <dbReference type="EMBL" id="MQM31304.1"/>
    </source>
</evidence>
<accession>A0A6A7RUT4</accession>
<dbReference type="EMBL" id="PDHS01000299">
    <property type="protein sequence ID" value="MQM31304.1"/>
    <property type="molecule type" value="Genomic_DNA"/>
</dbReference>
<sequence>MRWNLACFLRALRCGLSSDGCIDSIVQIPMPVLLEVQFIRLQKSLRIKTVANRCALVAALVSSREVASQATPAVHLLTA</sequence>
<protein>
    <submittedName>
        <fullName evidence="1">Uncharacterized protein</fullName>
    </submittedName>
</protein>
<dbReference type="AlphaFoldDB" id="A0A6A7RUT4"/>
<gene>
    <name evidence="1" type="ORF">CRU78_12620</name>
</gene>
<comment type="caution">
    <text evidence="1">The sequence shown here is derived from an EMBL/GenBank/DDBJ whole genome shotgun (WGS) entry which is preliminary data.</text>
</comment>
<reference evidence="1 2" key="1">
    <citation type="submission" date="2017-09" db="EMBL/GenBank/DDBJ databases">
        <title>Metagenomic Analysis Reveals Denitrifying Candidatus Accumulibacter and Flanking Population as a Source of N2O.</title>
        <authorList>
            <person name="Gao H."/>
            <person name="Mao Y."/>
            <person name="Zhao X."/>
            <person name="Liu W.-T."/>
            <person name="Zhang T."/>
            <person name="Wells G."/>
        </authorList>
    </citation>
    <scope>NUCLEOTIDE SEQUENCE [LARGE SCALE GENOMIC DNA]</scope>
    <source>
        <strain evidence="1">CANDO_2_IC</strain>
    </source>
</reference>
<organism evidence="1 2">
    <name type="scientific">Candidatus Accumulibacter phosphatis</name>
    <dbReference type="NCBI Taxonomy" id="327160"/>
    <lineage>
        <taxon>Bacteria</taxon>
        <taxon>Pseudomonadati</taxon>
        <taxon>Pseudomonadota</taxon>
        <taxon>Betaproteobacteria</taxon>
        <taxon>Candidatus Accumulibacter</taxon>
    </lineage>
</organism>
<proteinExistence type="predicted"/>